<sequence length="91" mass="9764">MKKSFLRVVAVLFGIWAVFNAIVFVAKGWELDNGLAALGAGLLAYAYQRPQMVATFALAERPARDVSGIALAFSGALLLLASWLVDPSRLP</sequence>
<evidence type="ECO:0000313" key="2">
    <source>
        <dbReference type="EMBL" id="MFD1043884.1"/>
    </source>
</evidence>
<organism evidence="2 3">
    <name type="scientific">Pseudoxanthomonas kaohsiungensis</name>
    <dbReference type="NCBI Taxonomy" id="283923"/>
    <lineage>
        <taxon>Bacteria</taxon>
        <taxon>Pseudomonadati</taxon>
        <taxon>Pseudomonadota</taxon>
        <taxon>Gammaproteobacteria</taxon>
        <taxon>Lysobacterales</taxon>
        <taxon>Lysobacteraceae</taxon>
        <taxon>Pseudoxanthomonas</taxon>
    </lineage>
</organism>
<comment type="caution">
    <text evidence="2">The sequence shown here is derived from an EMBL/GenBank/DDBJ whole genome shotgun (WGS) entry which is preliminary data.</text>
</comment>
<name>A0ABW3M3E4_9GAMM</name>
<keyword evidence="1" id="KW-1133">Transmembrane helix</keyword>
<dbReference type="Proteomes" id="UP001597033">
    <property type="component" value="Unassembled WGS sequence"/>
</dbReference>
<proteinExistence type="predicted"/>
<reference evidence="3" key="1">
    <citation type="journal article" date="2019" name="Int. J. Syst. Evol. Microbiol.">
        <title>The Global Catalogue of Microorganisms (GCM) 10K type strain sequencing project: providing services to taxonomists for standard genome sequencing and annotation.</title>
        <authorList>
            <consortium name="The Broad Institute Genomics Platform"/>
            <consortium name="The Broad Institute Genome Sequencing Center for Infectious Disease"/>
            <person name="Wu L."/>
            <person name="Ma J."/>
        </authorList>
    </citation>
    <scope>NUCLEOTIDE SEQUENCE [LARGE SCALE GENOMIC DNA]</scope>
    <source>
        <strain evidence="3">CCUG 55854</strain>
    </source>
</reference>
<accession>A0ABW3M3E4</accession>
<evidence type="ECO:0000256" key="1">
    <source>
        <dbReference type="SAM" id="Phobius"/>
    </source>
</evidence>
<dbReference type="EMBL" id="JBHTKN010000015">
    <property type="protein sequence ID" value="MFD1043884.1"/>
    <property type="molecule type" value="Genomic_DNA"/>
</dbReference>
<keyword evidence="1" id="KW-0472">Membrane</keyword>
<feature type="transmembrane region" description="Helical" evidence="1">
    <location>
        <begin position="5"/>
        <end position="25"/>
    </location>
</feature>
<protein>
    <submittedName>
        <fullName evidence="2">Uncharacterized protein</fullName>
    </submittedName>
</protein>
<feature type="transmembrane region" description="Helical" evidence="1">
    <location>
        <begin position="68"/>
        <end position="85"/>
    </location>
</feature>
<evidence type="ECO:0000313" key="3">
    <source>
        <dbReference type="Proteomes" id="UP001597033"/>
    </source>
</evidence>
<keyword evidence="1" id="KW-0812">Transmembrane</keyword>
<dbReference type="RefSeq" id="WP_162378291.1">
    <property type="nucleotide sequence ID" value="NZ_JBHTKN010000015.1"/>
</dbReference>
<gene>
    <name evidence="2" type="ORF">ACFQ2N_16145</name>
</gene>
<keyword evidence="3" id="KW-1185">Reference proteome</keyword>